<evidence type="ECO:0000259" key="1">
    <source>
        <dbReference type="Pfam" id="PF02481"/>
    </source>
</evidence>
<dbReference type="AlphaFoldDB" id="A0A106BN60"/>
<dbReference type="Proteomes" id="UP000064243">
    <property type="component" value="Unassembled WGS sequence"/>
</dbReference>
<name>A0A106BN60_THIDE</name>
<organism evidence="2 3">
    <name type="scientific">Thiobacillus denitrificans</name>
    <dbReference type="NCBI Taxonomy" id="36861"/>
    <lineage>
        <taxon>Bacteria</taxon>
        <taxon>Pseudomonadati</taxon>
        <taxon>Pseudomonadota</taxon>
        <taxon>Betaproteobacteria</taxon>
        <taxon>Nitrosomonadales</taxon>
        <taxon>Thiobacillaceae</taxon>
        <taxon>Thiobacillus</taxon>
    </lineage>
</organism>
<dbReference type="InterPro" id="IPR057666">
    <property type="entry name" value="DrpA_SLOG"/>
</dbReference>
<gene>
    <name evidence="2" type="ORF">ABW22_10295</name>
</gene>
<dbReference type="PATRIC" id="fig|36861.3.peg.1723"/>
<dbReference type="EMBL" id="LDUG01000025">
    <property type="protein sequence ID" value="KVW95545.1"/>
    <property type="molecule type" value="Genomic_DNA"/>
</dbReference>
<sequence length="174" mass="18614">MSLSGQTIWTVERAQRRWSGLGAQHLLDPPLTAFFASRQCPGAAILIAMDWALDQAKARRVVIGGFHSPLEQSVLLLLLQAKSPVVAVLARPVAGASLKPDWKTAIAEGRMAVVSPFATSQRLTRTLAAQRNESLAHLSDTLVVAHAQPGGDLAQLLASRQHAGQLVDYLAPTI</sequence>
<dbReference type="Pfam" id="PF02481">
    <property type="entry name" value="DNA_processg_A"/>
    <property type="match status" value="1"/>
</dbReference>
<keyword evidence="3" id="KW-1185">Reference proteome</keyword>
<reference evidence="2 3" key="1">
    <citation type="journal article" date="2015" name="Appl. Environ. Microbiol.">
        <title>Aerobic and Anaerobic Thiosulfate Oxidation by a Cold-Adapted, Subglacial Chemoautotroph.</title>
        <authorList>
            <person name="Harrold Z.R."/>
            <person name="Skidmore M.L."/>
            <person name="Hamilton T.L."/>
            <person name="Desch L."/>
            <person name="Amada K."/>
            <person name="van Gelder W."/>
            <person name="Glover K."/>
            <person name="Roden E.E."/>
            <person name="Boyd E.S."/>
        </authorList>
    </citation>
    <scope>NUCLEOTIDE SEQUENCE [LARGE SCALE GENOMIC DNA]</scope>
    <source>
        <strain evidence="2 3">RG</strain>
    </source>
</reference>
<protein>
    <recommendedName>
        <fullName evidence="1">Smf/DprA SLOG domain-containing protein</fullName>
    </recommendedName>
</protein>
<feature type="domain" description="Smf/DprA SLOG" evidence="1">
    <location>
        <begin position="22"/>
        <end position="148"/>
    </location>
</feature>
<proteinExistence type="predicted"/>
<dbReference type="Gene3D" id="3.40.50.450">
    <property type="match status" value="1"/>
</dbReference>
<dbReference type="RefSeq" id="WP_059755886.1">
    <property type="nucleotide sequence ID" value="NZ_LDUG01000025.1"/>
</dbReference>
<accession>A0A106BN60</accession>
<dbReference type="OrthoDB" id="273460at2"/>
<evidence type="ECO:0000313" key="2">
    <source>
        <dbReference type="EMBL" id="KVW95545.1"/>
    </source>
</evidence>
<comment type="caution">
    <text evidence="2">The sequence shown here is derived from an EMBL/GenBank/DDBJ whole genome shotgun (WGS) entry which is preliminary data.</text>
</comment>
<evidence type="ECO:0000313" key="3">
    <source>
        <dbReference type="Proteomes" id="UP000064243"/>
    </source>
</evidence>